<name>A0A934NIM9_9FLAO</name>
<organism evidence="1 2">
    <name type="scientific">Gelidibacter salicanalis</name>
    <dbReference type="NCBI Taxonomy" id="291193"/>
    <lineage>
        <taxon>Bacteria</taxon>
        <taxon>Pseudomonadati</taxon>
        <taxon>Bacteroidota</taxon>
        <taxon>Flavobacteriia</taxon>
        <taxon>Flavobacteriales</taxon>
        <taxon>Flavobacteriaceae</taxon>
        <taxon>Gelidibacter</taxon>
    </lineage>
</organism>
<keyword evidence="1" id="KW-0449">Lipoprotein</keyword>
<evidence type="ECO:0000313" key="2">
    <source>
        <dbReference type="Proteomes" id="UP000662373"/>
    </source>
</evidence>
<dbReference type="RefSeq" id="WP_199598083.1">
    <property type="nucleotide sequence ID" value="NZ_JAEHJZ010000010.1"/>
</dbReference>
<dbReference type="PROSITE" id="PS51257">
    <property type="entry name" value="PROKAR_LIPOPROTEIN"/>
    <property type="match status" value="1"/>
</dbReference>
<dbReference type="InterPro" id="IPR019853">
    <property type="entry name" value="GldB-like"/>
</dbReference>
<protein>
    <submittedName>
        <fullName evidence="1">Gliding motility lipoprotein GldB</fullName>
    </submittedName>
</protein>
<evidence type="ECO:0000313" key="1">
    <source>
        <dbReference type="EMBL" id="MBJ7880259.1"/>
    </source>
</evidence>
<comment type="caution">
    <text evidence="1">The sequence shown here is derived from an EMBL/GenBank/DDBJ whole genome shotgun (WGS) entry which is preliminary data.</text>
</comment>
<dbReference type="Pfam" id="PF25594">
    <property type="entry name" value="GldB_lipo"/>
    <property type="match status" value="1"/>
</dbReference>
<dbReference type="EMBL" id="JAEHJZ010000010">
    <property type="protein sequence ID" value="MBJ7880259.1"/>
    <property type="molecule type" value="Genomic_DNA"/>
</dbReference>
<reference evidence="1 2" key="1">
    <citation type="submission" date="2020-09" db="EMBL/GenBank/DDBJ databases">
        <title>Draft genome of Gelidibacter salicanalis PAMC21136.</title>
        <authorList>
            <person name="Park H."/>
        </authorList>
    </citation>
    <scope>NUCLEOTIDE SEQUENCE [LARGE SCALE GENOMIC DNA]</scope>
    <source>
        <strain evidence="1 2">PAMC21136</strain>
    </source>
</reference>
<sequence>MKNASFLIVLLLFFSACKEDNQIENEISKIDVAVTIERFDLAFANAEPKELPKLKKSYPFLFSERIPDSVWVERMNDSLQQELEAEVKSTFSNFNKEEEAIASLFQHLKYYDKSFTVPRVITVNSDVDYRNKTIVTDTIVLISLDTYLGVDHHFYEGIQKFLTQNMKRSQIVSDLAANYSEQYILQDKPKTLLDDMVYFGKQLYFKDKMIPFTSDADKIGYTEYQLAWAGENESEIWRYFIERELLFSTDNSLASRFIADAPFSKFYLELDSESPGRLGQYIGWQIVRAYMNNNDVPLMEMLQKNADEIFNNSKFKPRK</sequence>
<gene>
    <name evidence="1" type="primary">gldB</name>
    <name evidence="1" type="ORF">JEM65_06280</name>
</gene>
<proteinExistence type="predicted"/>
<dbReference type="Proteomes" id="UP000662373">
    <property type="component" value="Unassembled WGS sequence"/>
</dbReference>
<dbReference type="NCBIfam" id="TIGR03514">
    <property type="entry name" value="GldB_lipo"/>
    <property type="match status" value="1"/>
</dbReference>
<dbReference type="AlphaFoldDB" id="A0A934NIM9"/>
<keyword evidence="2" id="KW-1185">Reference proteome</keyword>
<accession>A0A934NIM9</accession>